<dbReference type="Pfam" id="PF02882">
    <property type="entry name" value="THF_DHG_CYH_C"/>
    <property type="match status" value="1"/>
</dbReference>
<evidence type="ECO:0000313" key="14">
    <source>
        <dbReference type="EMBL" id="EEA84604.1"/>
    </source>
</evidence>
<organism evidence="14 15">
    <name type="scientific">Peptacetobacter hiranonis (strain DSM 13275 / JCM 10541 / KCTC 15199 / TO-931)</name>
    <name type="common">Clostridium hiranonis</name>
    <dbReference type="NCBI Taxonomy" id="500633"/>
    <lineage>
        <taxon>Bacteria</taxon>
        <taxon>Bacillati</taxon>
        <taxon>Bacillota</taxon>
        <taxon>Clostridia</taxon>
        <taxon>Peptostreptococcales</taxon>
        <taxon>Peptostreptococcaceae</taxon>
        <taxon>Peptacetobacter</taxon>
    </lineage>
</organism>
<comment type="catalytic activity">
    <reaction evidence="12">
        <text>(6R)-5,10-methylene-5,6,7,8-tetrahydrofolate + NADP(+) = (6R)-5,10-methenyltetrahydrofolate + NADPH</text>
        <dbReference type="Rhea" id="RHEA:22812"/>
        <dbReference type="ChEBI" id="CHEBI:15636"/>
        <dbReference type="ChEBI" id="CHEBI:57455"/>
        <dbReference type="ChEBI" id="CHEBI:57783"/>
        <dbReference type="ChEBI" id="CHEBI:58349"/>
        <dbReference type="EC" id="1.5.1.5"/>
    </reaction>
</comment>
<evidence type="ECO:0000256" key="10">
    <source>
        <dbReference type="ARBA" id="ARBA00023167"/>
    </source>
</evidence>
<dbReference type="EC" id="1.5.1.5" evidence="12"/>
<dbReference type="GO" id="GO:0009086">
    <property type="term" value="P:methionine biosynthetic process"/>
    <property type="evidence" value="ECO:0007669"/>
    <property type="project" value="UniProtKB-KW"/>
</dbReference>
<keyword evidence="9 12" id="KW-0368">Histidine biosynthesis</keyword>
<dbReference type="GO" id="GO:0004488">
    <property type="term" value="F:methylenetetrahydrofolate dehydrogenase (NADP+) activity"/>
    <property type="evidence" value="ECO:0007669"/>
    <property type="project" value="UniProtKB-UniRule"/>
</dbReference>
<comment type="subunit">
    <text evidence="2 12">Homodimer.</text>
</comment>
<dbReference type="SUPFAM" id="SSF53223">
    <property type="entry name" value="Aminoacid dehydrogenase-like, N-terminal domain"/>
    <property type="match status" value="1"/>
</dbReference>
<accession>B6G129</accession>
<comment type="caution">
    <text evidence="14">The sequence shown here is derived from an EMBL/GenBank/DDBJ whole genome shotgun (WGS) entry which is preliminary data.</text>
</comment>
<evidence type="ECO:0000256" key="4">
    <source>
        <dbReference type="ARBA" id="ARBA00022605"/>
    </source>
</evidence>
<comment type="similarity">
    <text evidence="12">Belongs to the tetrahydrofolate dehydrogenase/cyclohydrolase family.</text>
</comment>
<evidence type="ECO:0000256" key="2">
    <source>
        <dbReference type="ARBA" id="ARBA00011738"/>
    </source>
</evidence>
<dbReference type="PRINTS" id="PR00085">
    <property type="entry name" value="THFDHDRGNASE"/>
</dbReference>
<evidence type="ECO:0000259" key="13">
    <source>
        <dbReference type="PROSITE" id="PS50972"/>
    </source>
</evidence>
<dbReference type="Proteomes" id="UP000003178">
    <property type="component" value="Unassembled WGS sequence"/>
</dbReference>
<evidence type="ECO:0000313" key="15">
    <source>
        <dbReference type="Proteomes" id="UP000003178"/>
    </source>
</evidence>
<dbReference type="EMBL" id="ABWP01000070">
    <property type="protein sequence ID" value="EEA84604.1"/>
    <property type="molecule type" value="Genomic_DNA"/>
</dbReference>
<dbReference type="eggNOG" id="COG0190">
    <property type="taxonomic scope" value="Bacteria"/>
</dbReference>
<dbReference type="GO" id="GO:0004477">
    <property type="term" value="F:methenyltetrahydrofolate cyclohydrolase activity"/>
    <property type="evidence" value="ECO:0007669"/>
    <property type="project" value="UniProtKB-UniRule"/>
</dbReference>
<dbReference type="GO" id="GO:0005829">
    <property type="term" value="C:cytosol"/>
    <property type="evidence" value="ECO:0007669"/>
    <property type="project" value="TreeGrafter"/>
</dbReference>
<keyword evidence="8 12" id="KW-0560">Oxidoreductase</keyword>
<proteinExistence type="inferred from homology"/>
<evidence type="ECO:0000256" key="3">
    <source>
        <dbReference type="ARBA" id="ARBA00022563"/>
    </source>
</evidence>
<dbReference type="Pfam" id="PF00763">
    <property type="entry name" value="THF_DHG_CYH"/>
    <property type="match status" value="1"/>
</dbReference>
<dbReference type="GO" id="GO:0006164">
    <property type="term" value="P:purine nucleotide biosynthetic process"/>
    <property type="evidence" value="ECO:0007669"/>
    <property type="project" value="UniProtKB-KW"/>
</dbReference>
<dbReference type="AlphaFoldDB" id="B6G129"/>
<dbReference type="RefSeq" id="WP_006440697.1">
    <property type="nucleotide sequence ID" value="NZ_DS995358.1"/>
</dbReference>
<evidence type="ECO:0000256" key="12">
    <source>
        <dbReference type="HAMAP-Rule" id="MF_01576"/>
    </source>
</evidence>
<keyword evidence="6 12" id="KW-0378">Hydrolase</keyword>
<protein>
    <recommendedName>
        <fullName evidence="12">Bifunctional protein FolD</fullName>
    </recommendedName>
    <domain>
        <recommendedName>
            <fullName evidence="12">Methylenetetrahydrofolate dehydrogenase</fullName>
            <ecNumber evidence="12">1.5.1.5</ecNumber>
        </recommendedName>
    </domain>
    <domain>
        <recommendedName>
            <fullName evidence="12">Methenyltetrahydrofolate cyclohydrolase</fullName>
            <ecNumber evidence="12">3.5.4.9</ecNumber>
        </recommendedName>
    </domain>
</protein>
<dbReference type="SUPFAM" id="SSF51735">
    <property type="entry name" value="NAD(P)-binding Rossmann-fold domains"/>
    <property type="match status" value="1"/>
</dbReference>
<comment type="function">
    <text evidence="12">Catalyzes the oxidation of 5,10-methylenetetrahydrofolate to 5,10-methenyltetrahydrofolate and then the hydrolysis of 5,10-methenyltetrahydrofolate to 10-formyltetrahydrofolate.</text>
</comment>
<comment type="catalytic activity">
    <reaction evidence="12">
        <text>(6R)-5,10-methenyltetrahydrofolate + H2O = (6R)-10-formyltetrahydrofolate + H(+)</text>
        <dbReference type="Rhea" id="RHEA:23700"/>
        <dbReference type="ChEBI" id="CHEBI:15377"/>
        <dbReference type="ChEBI" id="CHEBI:15378"/>
        <dbReference type="ChEBI" id="CHEBI:57455"/>
        <dbReference type="ChEBI" id="CHEBI:195366"/>
        <dbReference type="EC" id="3.5.4.9"/>
    </reaction>
</comment>
<feature type="domain" description="Pterin-binding" evidence="13">
    <location>
        <begin position="177"/>
        <end position="285"/>
    </location>
</feature>
<evidence type="ECO:0000256" key="8">
    <source>
        <dbReference type="ARBA" id="ARBA00023002"/>
    </source>
</evidence>
<dbReference type="FunFam" id="3.40.50.720:FF:000094">
    <property type="entry name" value="Bifunctional protein FolD"/>
    <property type="match status" value="1"/>
</dbReference>
<evidence type="ECO:0000256" key="11">
    <source>
        <dbReference type="ARBA" id="ARBA00023268"/>
    </source>
</evidence>
<feature type="binding site" evidence="12">
    <location>
        <begin position="166"/>
        <end position="168"/>
    </location>
    <ligand>
        <name>NADP(+)</name>
        <dbReference type="ChEBI" id="CHEBI:58349"/>
    </ligand>
</feature>
<dbReference type="GO" id="GO:0035999">
    <property type="term" value="P:tetrahydrofolate interconversion"/>
    <property type="evidence" value="ECO:0007669"/>
    <property type="project" value="UniProtKB-UniRule"/>
</dbReference>
<keyword evidence="15" id="KW-1185">Reference proteome</keyword>
<name>B6G129_PEPHT</name>
<dbReference type="InterPro" id="IPR036291">
    <property type="entry name" value="NAD(P)-bd_dom_sf"/>
</dbReference>
<dbReference type="STRING" id="500633.CLOHIR_01835"/>
<dbReference type="PANTHER" id="PTHR48099:SF5">
    <property type="entry name" value="C-1-TETRAHYDROFOLATE SYNTHASE, CYTOPLASMIC"/>
    <property type="match status" value="1"/>
</dbReference>
<reference evidence="14 15" key="1">
    <citation type="submission" date="2008-09" db="EMBL/GenBank/DDBJ databases">
        <authorList>
            <person name="Fulton L."/>
            <person name="Clifton S."/>
            <person name="Fulton B."/>
            <person name="Xu J."/>
            <person name="Minx P."/>
            <person name="Pepin K.H."/>
            <person name="Johnson M."/>
            <person name="Thiruvilangam P."/>
            <person name="Bhonagiri V."/>
            <person name="Nash W.E."/>
            <person name="Mardis E.R."/>
            <person name="Wilson R.K."/>
        </authorList>
    </citation>
    <scope>NUCLEOTIDE SEQUENCE [LARGE SCALE GENOMIC DNA]</scope>
    <source>
        <strain evidence="14 15">DSM 13275</strain>
    </source>
</reference>
<dbReference type="Gene3D" id="3.40.50.10860">
    <property type="entry name" value="Leucine Dehydrogenase, chain A, domain 1"/>
    <property type="match status" value="1"/>
</dbReference>
<evidence type="ECO:0000256" key="5">
    <source>
        <dbReference type="ARBA" id="ARBA00022755"/>
    </source>
</evidence>
<dbReference type="InterPro" id="IPR000489">
    <property type="entry name" value="Pterin-binding_dom"/>
</dbReference>
<feature type="binding site" evidence="12">
    <location>
        <position position="232"/>
    </location>
    <ligand>
        <name>NADP(+)</name>
        <dbReference type="ChEBI" id="CHEBI:58349"/>
    </ligand>
</feature>
<keyword evidence="11 12" id="KW-0511">Multifunctional enzyme</keyword>
<dbReference type="PANTHER" id="PTHR48099">
    <property type="entry name" value="C-1-TETRAHYDROFOLATE SYNTHASE, CYTOPLASMIC-RELATED"/>
    <property type="match status" value="1"/>
</dbReference>
<comment type="caution">
    <text evidence="12">Lacks conserved residue(s) required for the propagation of feature annotation.</text>
</comment>
<dbReference type="InterPro" id="IPR020630">
    <property type="entry name" value="THF_DH/CycHdrlase_cat_dom"/>
</dbReference>
<dbReference type="InterPro" id="IPR020631">
    <property type="entry name" value="THF_DH/CycHdrlase_NAD-bd_dom"/>
</dbReference>
<sequence>METNVIKGKPVADKITENLIDEVESLKNKGINPNLAIVRVGENPDDMSYERGAMNRCAKIGIDVKNIILKSDVSEEDYINAIEDLNNDKSINGILCLRPLPKHIDENRVKYAIDAEKDVDCFNPINSAKLFEGDTGGYAPCTPEAVMKILKHYNVELSGKRAVVLGRSLIVGKPVSMMLMGENATVTVCHSKTENLSDEAKKADVLIAAIGRAKMVDNSYVKEGATVIDVGINVDECGNLCGDVDTESVLGIASMVTPVPAGVGSVTTSVLAEHVIRACKKQNNI</sequence>
<comment type="pathway">
    <text evidence="1 12">One-carbon metabolism; tetrahydrofolate interconversion.</text>
</comment>
<evidence type="ECO:0000256" key="6">
    <source>
        <dbReference type="ARBA" id="ARBA00022801"/>
    </source>
</evidence>
<gene>
    <name evidence="12 14" type="primary">folD</name>
    <name evidence="14" type="ORF">CLOHIR_01835</name>
</gene>
<evidence type="ECO:0000256" key="1">
    <source>
        <dbReference type="ARBA" id="ARBA00004777"/>
    </source>
</evidence>
<dbReference type="CDD" id="cd01080">
    <property type="entry name" value="NAD_bind_m-THF_DH_Cyclohyd"/>
    <property type="match status" value="1"/>
</dbReference>
<evidence type="ECO:0000256" key="9">
    <source>
        <dbReference type="ARBA" id="ARBA00023102"/>
    </source>
</evidence>
<dbReference type="Gene3D" id="3.40.50.720">
    <property type="entry name" value="NAD(P)-binding Rossmann-like Domain"/>
    <property type="match status" value="1"/>
</dbReference>
<dbReference type="UniPathway" id="UPA00193"/>
<dbReference type="PROSITE" id="PS50972">
    <property type="entry name" value="PTERIN_BINDING"/>
    <property type="match status" value="1"/>
</dbReference>
<keyword evidence="5 12" id="KW-0658">Purine biosynthesis</keyword>
<dbReference type="FunFam" id="3.40.50.10860:FF:000005">
    <property type="entry name" value="C-1-tetrahydrofolate synthase, cytoplasmic, putative"/>
    <property type="match status" value="1"/>
</dbReference>
<dbReference type="HAMAP" id="MF_01576">
    <property type="entry name" value="THF_DHG_CYH"/>
    <property type="match status" value="1"/>
</dbReference>
<keyword evidence="3 12" id="KW-0554">One-carbon metabolism</keyword>
<dbReference type="OrthoDB" id="9803580at2"/>
<keyword evidence="4 12" id="KW-0028">Amino-acid biosynthesis</keyword>
<keyword evidence="7 12" id="KW-0521">NADP</keyword>
<dbReference type="GO" id="GO:0000105">
    <property type="term" value="P:L-histidine biosynthetic process"/>
    <property type="evidence" value="ECO:0007669"/>
    <property type="project" value="UniProtKB-KW"/>
</dbReference>
<dbReference type="EC" id="3.5.4.9" evidence="12"/>
<dbReference type="InterPro" id="IPR000672">
    <property type="entry name" value="THF_DH/CycHdrlase"/>
</dbReference>
<reference evidence="14 15" key="2">
    <citation type="submission" date="2008-10" db="EMBL/GenBank/DDBJ databases">
        <title>Draft genome sequence of Clostridium hiranonis (DSM 13275).</title>
        <authorList>
            <person name="Sudarsanam P."/>
            <person name="Ley R."/>
            <person name="Guruge J."/>
            <person name="Turnbaugh P.J."/>
            <person name="Mahowald M."/>
            <person name="Liep D."/>
            <person name="Gordon J."/>
        </authorList>
    </citation>
    <scope>NUCLEOTIDE SEQUENCE [LARGE SCALE GENOMIC DNA]</scope>
    <source>
        <strain evidence="14 15">DSM 13275</strain>
    </source>
</reference>
<dbReference type="HOGENOM" id="CLU_034045_2_1_9"/>
<keyword evidence="10 12" id="KW-0486">Methionine biosynthesis</keyword>
<dbReference type="InterPro" id="IPR046346">
    <property type="entry name" value="Aminoacid_DH-like_N_sf"/>
</dbReference>
<evidence type="ECO:0000256" key="7">
    <source>
        <dbReference type="ARBA" id="ARBA00022857"/>
    </source>
</evidence>